<evidence type="ECO:0000313" key="2">
    <source>
        <dbReference type="Proteomes" id="UP000191418"/>
    </source>
</evidence>
<evidence type="ECO:0008006" key="3">
    <source>
        <dbReference type="Google" id="ProtNLM"/>
    </source>
</evidence>
<dbReference type="Pfam" id="PF09837">
    <property type="entry name" value="DUF2064"/>
    <property type="match status" value="1"/>
</dbReference>
<protein>
    <recommendedName>
        <fullName evidence="3">Glycosyltransferase</fullName>
    </recommendedName>
</protein>
<organism evidence="1 2">
    <name type="scientific">Oceanospirillum multiglobuliferum</name>
    <dbReference type="NCBI Taxonomy" id="64969"/>
    <lineage>
        <taxon>Bacteria</taxon>
        <taxon>Pseudomonadati</taxon>
        <taxon>Pseudomonadota</taxon>
        <taxon>Gammaproteobacteria</taxon>
        <taxon>Oceanospirillales</taxon>
        <taxon>Oceanospirillaceae</taxon>
        <taxon>Oceanospirillum</taxon>
    </lineage>
</organism>
<proteinExistence type="predicted"/>
<dbReference type="PANTHER" id="PTHR36529:SF1">
    <property type="entry name" value="GLYCOSYLTRANSFERASE"/>
    <property type="match status" value="1"/>
</dbReference>
<dbReference type="EMBL" id="MTSM01000003">
    <property type="protein sequence ID" value="OPX56528.1"/>
    <property type="molecule type" value="Genomic_DNA"/>
</dbReference>
<dbReference type="Proteomes" id="UP000191418">
    <property type="component" value="Unassembled WGS sequence"/>
</dbReference>
<dbReference type="SUPFAM" id="SSF53448">
    <property type="entry name" value="Nucleotide-diphospho-sugar transferases"/>
    <property type="match status" value="1"/>
</dbReference>
<name>A0A1V4T8M4_9GAMM</name>
<evidence type="ECO:0000313" key="1">
    <source>
        <dbReference type="EMBL" id="OPX56528.1"/>
    </source>
</evidence>
<dbReference type="Gene3D" id="3.90.550.10">
    <property type="entry name" value="Spore Coat Polysaccharide Biosynthesis Protein SpsA, Chain A"/>
    <property type="match status" value="1"/>
</dbReference>
<accession>A0A1V4T8M4</accession>
<reference evidence="1 2" key="1">
    <citation type="submission" date="2017-01" db="EMBL/GenBank/DDBJ databases">
        <title>Genome Sequencing of a Marine Spirillum, Oceanospirillum multiglobuliferum ATCC 33336, from Japan.</title>
        <authorList>
            <person name="Carney J.G."/>
            <person name="Trachtenberg A.M."/>
            <person name="Rheaume B.A."/>
            <person name="Linnane J.D."/>
            <person name="Pitts N.L."/>
            <person name="Mykles D.L."/>
            <person name="Maclea K.S."/>
        </authorList>
    </citation>
    <scope>NUCLEOTIDE SEQUENCE [LARGE SCALE GENOMIC DNA]</scope>
    <source>
        <strain evidence="1 2">ATCC 33336</strain>
    </source>
</reference>
<keyword evidence="2" id="KW-1185">Reference proteome</keyword>
<dbReference type="InterPro" id="IPR018641">
    <property type="entry name" value="Trfase_1_rSAM/seldom-assoc"/>
</dbReference>
<dbReference type="NCBIfam" id="TIGR04282">
    <property type="entry name" value="glyco_like_cofC"/>
    <property type="match status" value="1"/>
</dbReference>
<gene>
    <name evidence="1" type="ORF">BTE48_03650</name>
</gene>
<comment type="caution">
    <text evidence="1">The sequence shown here is derived from an EMBL/GenBank/DDBJ whole genome shotgun (WGS) entry which is preliminary data.</text>
</comment>
<sequence>MNQLMRFQKTAIQFAKAPVLGQVKTRLQTQLSAEEALAVHCELTALTFSLLTTTTADQIHLQIAGAIDDNFFAPYHQHPKAQVQVQVDGDLGVKMCVALNQALRTSNVALLVGSDCPVLTREVIERAFHALLTQENSSDLVLIPAEDGGYVLIGSRQPLPEQLFEGVEWGGSKVLKQSLACIERAGLSVITFEPLWDIDRPEDLRRWRALSEALFSDT</sequence>
<dbReference type="AlphaFoldDB" id="A0A1V4T8M4"/>
<dbReference type="STRING" id="64969.SAMN02745127_01832"/>
<dbReference type="PANTHER" id="PTHR36529">
    <property type="entry name" value="SLL1095 PROTEIN"/>
    <property type="match status" value="1"/>
</dbReference>
<dbReference type="InterPro" id="IPR029044">
    <property type="entry name" value="Nucleotide-diphossugar_trans"/>
</dbReference>